<accession>A0A915JVY9</accession>
<dbReference type="AlphaFoldDB" id="A0A915JVY9"/>
<dbReference type="WBParaSite" id="nRc.2.0.1.t29912-RA">
    <property type="protein sequence ID" value="nRc.2.0.1.t29912-RA"/>
    <property type="gene ID" value="nRc.2.0.1.g29912"/>
</dbReference>
<organism evidence="1 2">
    <name type="scientific">Romanomermis culicivorax</name>
    <name type="common">Nematode worm</name>
    <dbReference type="NCBI Taxonomy" id="13658"/>
    <lineage>
        <taxon>Eukaryota</taxon>
        <taxon>Metazoa</taxon>
        <taxon>Ecdysozoa</taxon>
        <taxon>Nematoda</taxon>
        <taxon>Enoplea</taxon>
        <taxon>Dorylaimia</taxon>
        <taxon>Mermithida</taxon>
        <taxon>Mermithoidea</taxon>
        <taxon>Mermithidae</taxon>
        <taxon>Romanomermis</taxon>
    </lineage>
</organism>
<protein>
    <submittedName>
        <fullName evidence="2">Uncharacterized protein</fullName>
    </submittedName>
</protein>
<evidence type="ECO:0000313" key="2">
    <source>
        <dbReference type="WBParaSite" id="nRc.2.0.1.t29912-RA"/>
    </source>
</evidence>
<dbReference type="Proteomes" id="UP000887565">
    <property type="component" value="Unplaced"/>
</dbReference>
<reference evidence="2" key="1">
    <citation type="submission" date="2022-11" db="UniProtKB">
        <authorList>
            <consortium name="WormBaseParasite"/>
        </authorList>
    </citation>
    <scope>IDENTIFICATION</scope>
</reference>
<sequence>MNKIIKLNEAVYFHHNHLRLLLIISKPMANICSSELKSLAKSFASDEIILDGKNFKNYYAPVLIVPGMDAPDPIKAIHLSTL</sequence>
<keyword evidence="1" id="KW-1185">Reference proteome</keyword>
<evidence type="ECO:0000313" key="1">
    <source>
        <dbReference type="Proteomes" id="UP000887565"/>
    </source>
</evidence>
<name>A0A915JVY9_ROMCU</name>
<proteinExistence type="predicted"/>